<evidence type="ECO:0000256" key="14">
    <source>
        <dbReference type="RuleBase" id="RU003318"/>
    </source>
</evidence>
<feature type="domain" description="Cadherin" evidence="19">
    <location>
        <begin position="278"/>
        <end position="392"/>
    </location>
</feature>
<evidence type="ECO:0000256" key="18">
    <source>
        <dbReference type="SAM" id="SignalP"/>
    </source>
</evidence>
<dbReference type="InterPro" id="IPR020894">
    <property type="entry name" value="Cadherin_CS"/>
</dbReference>
<keyword evidence="21" id="KW-1185">Reference proteome</keyword>
<dbReference type="SMART" id="SM00112">
    <property type="entry name" value="CA"/>
    <property type="match status" value="5"/>
</dbReference>
<dbReference type="GO" id="GO:0060027">
    <property type="term" value="P:convergent extension involved in gastrulation"/>
    <property type="evidence" value="ECO:0007669"/>
    <property type="project" value="UniProtKB-ARBA"/>
</dbReference>
<evidence type="ECO:0000256" key="15">
    <source>
        <dbReference type="RuleBase" id="RU004357"/>
    </source>
</evidence>
<dbReference type="GO" id="GO:0016342">
    <property type="term" value="C:catenin complex"/>
    <property type="evidence" value="ECO:0007669"/>
    <property type="project" value="TreeGrafter"/>
</dbReference>
<dbReference type="Gene3D" id="2.60.40.60">
    <property type="entry name" value="Cadherins"/>
    <property type="match status" value="5"/>
</dbReference>
<dbReference type="Pfam" id="PF01049">
    <property type="entry name" value="CADH_Y-type_LIR"/>
    <property type="match status" value="1"/>
</dbReference>
<feature type="domain" description="Cadherin" evidence="19">
    <location>
        <begin position="393"/>
        <end position="497"/>
    </location>
</feature>
<evidence type="ECO:0000256" key="4">
    <source>
        <dbReference type="ARBA" id="ARBA00022692"/>
    </source>
</evidence>
<keyword evidence="10 17" id="KW-1133">Transmembrane helix</keyword>
<feature type="region of interest" description="Disordered" evidence="16">
    <location>
        <begin position="702"/>
        <end position="743"/>
    </location>
</feature>
<gene>
    <name evidence="20" type="ORF">ANANG_G00108990</name>
</gene>
<evidence type="ECO:0000256" key="12">
    <source>
        <dbReference type="ARBA" id="ARBA00023180"/>
    </source>
</evidence>
<feature type="compositionally biased region" description="Low complexity" evidence="16">
    <location>
        <begin position="774"/>
        <end position="786"/>
    </location>
</feature>
<dbReference type="FunFam" id="2.60.40.60:FF:000031">
    <property type="entry name" value="Cadherin 3"/>
    <property type="match status" value="1"/>
</dbReference>
<evidence type="ECO:0000313" key="20">
    <source>
        <dbReference type="EMBL" id="KAG5849322.1"/>
    </source>
</evidence>
<dbReference type="Gene3D" id="4.10.900.10">
    <property type="entry name" value="TCF3-CBD (Catenin binding domain)"/>
    <property type="match status" value="1"/>
</dbReference>
<dbReference type="GO" id="GO:0044331">
    <property type="term" value="P:cell-cell adhesion mediated by cadherin"/>
    <property type="evidence" value="ECO:0007669"/>
    <property type="project" value="TreeGrafter"/>
</dbReference>
<dbReference type="FunFam" id="2.60.40.60:FF:000011">
    <property type="entry name" value="Cadherin 1"/>
    <property type="match status" value="1"/>
</dbReference>
<comment type="function">
    <text evidence="15">Cadherins are calcium-dependent cell adhesion proteins.</text>
</comment>
<keyword evidence="11 17" id="KW-0472">Membrane</keyword>
<reference evidence="20" key="1">
    <citation type="submission" date="2021-01" db="EMBL/GenBank/DDBJ databases">
        <title>A chromosome-scale assembly of European eel, Anguilla anguilla.</title>
        <authorList>
            <person name="Henkel C."/>
            <person name="Jong-Raadsen S.A."/>
            <person name="Dufour S."/>
            <person name="Weltzien F.-A."/>
            <person name="Palstra A.P."/>
            <person name="Pelster B."/>
            <person name="Spaink H.P."/>
            <person name="Van Den Thillart G.E."/>
            <person name="Jansen H."/>
            <person name="Zahm M."/>
            <person name="Klopp C."/>
            <person name="Cedric C."/>
            <person name="Louis A."/>
            <person name="Berthelot C."/>
            <person name="Parey E."/>
            <person name="Roest Crollius H."/>
            <person name="Montfort J."/>
            <person name="Robinson-Rechavi M."/>
            <person name="Bucao C."/>
            <person name="Bouchez O."/>
            <person name="Gislard M."/>
            <person name="Lluch J."/>
            <person name="Milhes M."/>
            <person name="Lampietro C."/>
            <person name="Lopez Roques C."/>
            <person name="Donnadieu C."/>
            <person name="Braasch I."/>
            <person name="Desvignes T."/>
            <person name="Postlethwait J."/>
            <person name="Bobe J."/>
            <person name="Guiguen Y."/>
            <person name="Dirks R."/>
        </authorList>
    </citation>
    <scope>NUCLEOTIDE SEQUENCE</scope>
    <source>
        <strain evidence="20">Tag_6206</strain>
        <tissue evidence="20">Liver</tissue>
    </source>
</reference>
<feature type="domain" description="Cadherin" evidence="19">
    <location>
        <begin position="516"/>
        <end position="593"/>
    </location>
</feature>
<evidence type="ECO:0000256" key="2">
    <source>
        <dbReference type="ARBA" id="ARBA00004536"/>
    </source>
</evidence>
<dbReference type="InterPro" id="IPR039808">
    <property type="entry name" value="Cadherin"/>
</dbReference>
<comment type="subcellular location">
    <subcellularLocation>
        <location evidence="2">Cell junction</location>
        <location evidence="2">Adherens junction</location>
    </subcellularLocation>
    <subcellularLocation>
        <location evidence="1 14">Cell membrane</location>
        <topology evidence="1 14">Single-pass type I membrane protein</topology>
    </subcellularLocation>
</comment>
<feature type="chain" id="PRO_5039182612" description="Cadherin domain-containing protein" evidence="18">
    <location>
        <begin position="25"/>
        <end position="812"/>
    </location>
</feature>
<keyword evidence="12" id="KW-0325">Glycoprotein</keyword>
<evidence type="ECO:0000256" key="3">
    <source>
        <dbReference type="ARBA" id="ARBA00022475"/>
    </source>
</evidence>
<evidence type="ECO:0000256" key="1">
    <source>
        <dbReference type="ARBA" id="ARBA00004251"/>
    </source>
</evidence>
<keyword evidence="9" id="KW-0965">Cell junction</keyword>
<dbReference type="CDD" id="cd11304">
    <property type="entry name" value="Cadherin_repeat"/>
    <property type="match status" value="3"/>
</dbReference>
<keyword evidence="7 13" id="KW-0106">Calcium</keyword>
<evidence type="ECO:0000256" key="16">
    <source>
        <dbReference type="SAM" id="MobiDB-lite"/>
    </source>
</evidence>
<evidence type="ECO:0000256" key="9">
    <source>
        <dbReference type="ARBA" id="ARBA00022949"/>
    </source>
</evidence>
<dbReference type="AlphaFoldDB" id="A0A9D3MK41"/>
<dbReference type="GO" id="GO:0005912">
    <property type="term" value="C:adherens junction"/>
    <property type="evidence" value="ECO:0007669"/>
    <property type="project" value="UniProtKB-SubCell"/>
</dbReference>
<keyword evidence="4 14" id="KW-0812">Transmembrane</keyword>
<accession>A0A9D3MK41</accession>
<keyword evidence="5" id="KW-0479">Metal-binding</keyword>
<dbReference type="PRINTS" id="PR00205">
    <property type="entry name" value="CADHERIN"/>
</dbReference>
<evidence type="ECO:0000313" key="21">
    <source>
        <dbReference type="Proteomes" id="UP001044222"/>
    </source>
</evidence>
<dbReference type="SUPFAM" id="SSF49313">
    <property type="entry name" value="Cadherin-like"/>
    <property type="match status" value="5"/>
</dbReference>
<dbReference type="GO" id="GO:0007498">
    <property type="term" value="P:mesoderm development"/>
    <property type="evidence" value="ECO:0007669"/>
    <property type="project" value="UniProtKB-ARBA"/>
</dbReference>
<comment type="caution">
    <text evidence="20">The sequence shown here is derived from an EMBL/GenBank/DDBJ whole genome shotgun (WGS) entry which is preliminary data.</text>
</comment>
<dbReference type="GO" id="GO:0030010">
    <property type="term" value="P:establishment of cell polarity"/>
    <property type="evidence" value="ECO:0007669"/>
    <property type="project" value="UniProtKB-ARBA"/>
</dbReference>
<evidence type="ECO:0000256" key="17">
    <source>
        <dbReference type="SAM" id="Phobius"/>
    </source>
</evidence>
<evidence type="ECO:0000256" key="13">
    <source>
        <dbReference type="PROSITE-ProRule" id="PRU00043"/>
    </source>
</evidence>
<dbReference type="InterPro" id="IPR027397">
    <property type="entry name" value="Catenin-bd_sf"/>
</dbReference>
<keyword evidence="18" id="KW-0732">Signal</keyword>
<dbReference type="GO" id="GO:0042074">
    <property type="term" value="P:cell migration involved in gastrulation"/>
    <property type="evidence" value="ECO:0007669"/>
    <property type="project" value="UniProtKB-ARBA"/>
</dbReference>
<dbReference type="PROSITE" id="PS00232">
    <property type="entry name" value="CADHERIN_1"/>
    <property type="match status" value="1"/>
</dbReference>
<dbReference type="Proteomes" id="UP001044222">
    <property type="component" value="Unassembled WGS sequence"/>
</dbReference>
<keyword evidence="3" id="KW-1003">Cell membrane</keyword>
<feature type="region of interest" description="Disordered" evidence="16">
    <location>
        <begin position="771"/>
        <end position="801"/>
    </location>
</feature>
<dbReference type="InterPro" id="IPR002126">
    <property type="entry name" value="Cadherin-like_dom"/>
</dbReference>
<dbReference type="FunFam" id="4.10.900.10:FF:000001">
    <property type="entry name" value="Cadherin 2"/>
    <property type="match status" value="1"/>
</dbReference>
<name>A0A9D3MK41_ANGAN</name>
<protein>
    <recommendedName>
        <fullName evidence="19">Cadherin domain-containing protein</fullName>
    </recommendedName>
</protein>
<dbReference type="GO" id="GO:0005509">
    <property type="term" value="F:calcium ion binding"/>
    <property type="evidence" value="ECO:0007669"/>
    <property type="project" value="UniProtKB-UniRule"/>
</dbReference>
<dbReference type="GO" id="GO:0045296">
    <property type="term" value="F:cadherin binding"/>
    <property type="evidence" value="ECO:0007669"/>
    <property type="project" value="TreeGrafter"/>
</dbReference>
<proteinExistence type="predicted"/>
<feature type="transmembrane region" description="Helical" evidence="17">
    <location>
        <begin position="615"/>
        <end position="639"/>
    </location>
</feature>
<dbReference type="FunFam" id="2.60.40.60:FF:000022">
    <property type="entry name" value="Cadherin 2"/>
    <property type="match status" value="1"/>
</dbReference>
<evidence type="ECO:0000256" key="7">
    <source>
        <dbReference type="ARBA" id="ARBA00022837"/>
    </source>
</evidence>
<evidence type="ECO:0000256" key="6">
    <source>
        <dbReference type="ARBA" id="ARBA00022737"/>
    </source>
</evidence>
<dbReference type="GO" id="GO:0001764">
    <property type="term" value="P:neuron migration"/>
    <property type="evidence" value="ECO:0007669"/>
    <property type="project" value="UniProtKB-ARBA"/>
</dbReference>
<dbReference type="GO" id="GO:0034332">
    <property type="term" value="P:adherens junction organization"/>
    <property type="evidence" value="ECO:0007669"/>
    <property type="project" value="UniProtKB-ARBA"/>
</dbReference>
<evidence type="ECO:0000259" key="19">
    <source>
        <dbReference type="PROSITE" id="PS50268"/>
    </source>
</evidence>
<feature type="region of interest" description="Disordered" evidence="16">
    <location>
        <begin position="662"/>
        <end position="686"/>
    </location>
</feature>
<dbReference type="InterPro" id="IPR000233">
    <property type="entry name" value="Cadherin_Y-type_LIR"/>
</dbReference>
<dbReference type="PROSITE" id="PS50268">
    <property type="entry name" value="CADHERIN_2"/>
    <property type="match status" value="5"/>
</dbReference>
<dbReference type="PANTHER" id="PTHR24027:SF300">
    <property type="entry name" value="CADHERIN-15"/>
    <property type="match status" value="1"/>
</dbReference>
<feature type="domain" description="Cadherin" evidence="19">
    <location>
        <begin position="163"/>
        <end position="277"/>
    </location>
</feature>
<organism evidence="20 21">
    <name type="scientific">Anguilla anguilla</name>
    <name type="common">European freshwater eel</name>
    <name type="synonym">Muraena anguilla</name>
    <dbReference type="NCBI Taxonomy" id="7936"/>
    <lineage>
        <taxon>Eukaryota</taxon>
        <taxon>Metazoa</taxon>
        <taxon>Chordata</taxon>
        <taxon>Craniata</taxon>
        <taxon>Vertebrata</taxon>
        <taxon>Euteleostomi</taxon>
        <taxon>Actinopterygii</taxon>
        <taxon>Neopterygii</taxon>
        <taxon>Teleostei</taxon>
        <taxon>Anguilliformes</taxon>
        <taxon>Anguillidae</taxon>
        <taxon>Anguilla</taxon>
    </lineage>
</organism>
<dbReference type="InterPro" id="IPR015919">
    <property type="entry name" value="Cadherin-like_sf"/>
</dbReference>
<dbReference type="GO" id="GO:0007043">
    <property type="term" value="P:cell-cell junction assembly"/>
    <property type="evidence" value="ECO:0007669"/>
    <property type="project" value="TreeGrafter"/>
</dbReference>
<evidence type="ECO:0000256" key="5">
    <source>
        <dbReference type="ARBA" id="ARBA00022723"/>
    </source>
</evidence>
<dbReference type="GO" id="GO:0007156">
    <property type="term" value="P:homophilic cell adhesion via plasma membrane adhesion molecules"/>
    <property type="evidence" value="ECO:0007669"/>
    <property type="project" value="InterPro"/>
</dbReference>
<dbReference type="GO" id="GO:0000902">
    <property type="term" value="P:cell morphogenesis"/>
    <property type="evidence" value="ECO:0007669"/>
    <property type="project" value="TreeGrafter"/>
</dbReference>
<dbReference type="Pfam" id="PF00028">
    <property type="entry name" value="Cadherin"/>
    <property type="match status" value="4"/>
</dbReference>
<feature type="signal peptide" evidence="18">
    <location>
        <begin position="1"/>
        <end position="24"/>
    </location>
</feature>
<evidence type="ECO:0000256" key="11">
    <source>
        <dbReference type="ARBA" id="ARBA00023136"/>
    </source>
</evidence>
<sequence length="812" mass="88347">MVPRWLVARCVLVVVTVFQVSCSAQLGQEEASPAVLYPWGRRPDGDSMGLSRVKRAWIIPPIRVSENSKQIPENLVEIKSDKVLTTEVIYRLEGRGVDQDPKGIFEIEVHTGWIKCLVPLDREQHSSFTLKAFALSPSGESLETPSTIEIVVLDQNDNRPNFTQAEFVGYVPEFSIPGTAVARVSATDADDPETENALLGYSIVEQESIPPLRINRTMFGINNTTGMIYTRDVGLDREVVDGFRLTLQVADMAGEGLSDLASALIYVTDINNHAPLFTPASYRMTAVENRELDEIGRVNTTDRDEPGSVNWKAQYTIAKGDPHGHFAIRTDPETNQGILSVVKPLDYESQAEHELTLTVANEVPLSPKAPQAPASVATVAVTVANEREAPRFRVNPLRLNVPESVDPGTILARNIAESPDNKNLRFDVQYDPEKWLSVNPQTGEIRARRKFNLRSPYVKNNIYRAVIKATDTDAGGVSSSATVELTLRETNDFAPLLVPQTGTMCRDADATPSLILSAVDQDLPPQAAPFYFLLQNEAAAANWTLNKVNETHTVLQPLVEMESGLYVVPVSVSDSGTPALYAVYALNVTLCDCGVAGDCDAVAVALVGAGAGLSFLALLIVIGSVLLLLLLLLLALTVWSCRKRPVKEAGLLAGQSEDDVRDNVMNYDEQGGGEEDEKGYNLDQLRNPDAFIPPPALALPFFSSPGSAPPKGRQPRRKDAPQTLPTSSHPRKPPPDPTDIKDFIDDSVDAADRDPTAPPYDTALVYDYEGEGSRAGSLSSVASAGSDGDQDYGHLSGWGPRFRRLADMYGPH</sequence>
<dbReference type="EMBL" id="JAFIRN010000005">
    <property type="protein sequence ID" value="KAG5849322.1"/>
    <property type="molecule type" value="Genomic_DNA"/>
</dbReference>
<evidence type="ECO:0000256" key="10">
    <source>
        <dbReference type="ARBA" id="ARBA00022989"/>
    </source>
</evidence>
<dbReference type="GO" id="GO:0007398">
    <property type="term" value="P:ectoderm development"/>
    <property type="evidence" value="ECO:0007669"/>
    <property type="project" value="UniProtKB-ARBA"/>
</dbReference>
<dbReference type="GO" id="GO:0055113">
    <property type="term" value="P:epiboly involved in gastrulation with mouth forming second"/>
    <property type="evidence" value="ECO:0007669"/>
    <property type="project" value="UniProtKB-ARBA"/>
</dbReference>
<dbReference type="GO" id="GO:0008013">
    <property type="term" value="F:beta-catenin binding"/>
    <property type="evidence" value="ECO:0007669"/>
    <property type="project" value="TreeGrafter"/>
</dbReference>
<keyword evidence="6" id="KW-0677">Repeat</keyword>
<dbReference type="FunFam" id="2.60.40.60:FF:000019">
    <property type="entry name" value="Cadherin 2"/>
    <property type="match status" value="1"/>
</dbReference>
<feature type="domain" description="Cadherin" evidence="19">
    <location>
        <begin position="56"/>
        <end position="162"/>
    </location>
</feature>
<keyword evidence="8 14" id="KW-0130">Cell adhesion</keyword>
<evidence type="ECO:0000256" key="8">
    <source>
        <dbReference type="ARBA" id="ARBA00022889"/>
    </source>
</evidence>
<dbReference type="PANTHER" id="PTHR24027">
    <property type="entry name" value="CADHERIN-23"/>
    <property type="match status" value="1"/>
</dbReference>
<dbReference type="GO" id="GO:0016339">
    <property type="term" value="P:calcium-dependent cell-cell adhesion via plasma membrane cell adhesion molecules"/>
    <property type="evidence" value="ECO:0007669"/>
    <property type="project" value="TreeGrafter"/>
</dbReference>
<dbReference type="GO" id="GO:0001841">
    <property type="term" value="P:neural tube formation"/>
    <property type="evidence" value="ECO:0007669"/>
    <property type="project" value="UniProtKB-ARBA"/>
</dbReference>